<accession>A0A085MT73</accession>
<reference evidence="1" key="1">
    <citation type="journal article" date="2014" name="Nat. Genet.">
        <title>Genome and transcriptome of the porcine whipworm Trichuris suis.</title>
        <authorList>
            <person name="Jex A.R."/>
            <person name="Nejsum P."/>
            <person name="Schwarz E.M."/>
            <person name="Hu L."/>
            <person name="Young N.D."/>
            <person name="Hall R.S."/>
            <person name="Korhonen P.K."/>
            <person name="Liao S."/>
            <person name="Thamsborg S."/>
            <person name="Xia J."/>
            <person name="Xu P."/>
            <person name="Wang S."/>
            <person name="Scheerlinck J.P."/>
            <person name="Hofmann A."/>
            <person name="Sternberg P.W."/>
            <person name="Wang J."/>
            <person name="Gasser R.B."/>
        </authorList>
    </citation>
    <scope>NUCLEOTIDE SEQUENCE [LARGE SCALE GENOMIC DNA]</scope>
    <source>
        <strain evidence="1">DCEP-RM93F</strain>
    </source>
</reference>
<sequence length="128" mass="14521">MQKDTNFTTSVFSECRYRQSLEVTLFTLETTGLKGTPGLWILGRPWSSEHLKVPGPAFPYRKILRYVKAFCAPFQSGLVQLDGPLSPILAAMQQIKQQHLTVVMEFVHAPRLRRAIRYSSVIETEAVP</sequence>
<dbReference type="Proteomes" id="UP000030758">
    <property type="component" value="Unassembled WGS sequence"/>
</dbReference>
<name>A0A085MT73_9BILA</name>
<gene>
    <name evidence="1" type="ORF">M514_27376</name>
</gene>
<dbReference type="AlphaFoldDB" id="A0A085MT73"/>
<evidence type="ECO:0000313" key="1">
    <source>
        <dbReference type="EMBL" id="KFD60419.1"/>
    </source>
</evidence>
<proteinExistence type="predicted"/>
<organism evidence="1">
    <name type="scientific">Trichuris suis</name>
    <name type="common">pig whipworm</name>
    <dbReference type="NCBI Taxonomy" id="68888"/>
    <lineage>
        <taxon>Eukaryota</taxon>
        <taxon>Metazoa</taxon>
        <taxon>Ecdysozoa</taxon>
        <taxon>Nematoda</taxon>
        <taxon>Enoplea</taxon>
        <taxon>Dorylaimia</taxon>
        <taxon>Trichinellida</taxon>
        <taxon>Trichuridae</taxon>
        <taxon>Trichuris</taxon>
    </lineage>
</organism>
<dbReference type="EMBL" id="KL367668">
    <property type="protein sequence ID" value="KFD60419.1"/>
    <property type="molecule type" value="Genomic_DNA"/>
</dbReference>
<protein>
    <submittedName>
        <fullName evidence="1">Uncharacterized protein</fullName>
    </submittedName>
</protein>